<reference evidence="1" key="1">
    <citation type="submission" date="2020-03" db="EMBL/GenBank/DDBJ databases">
        <authorList>
            <person name="Chebbi M.A."/>
            <person name="Drezen J.M."/>
        </authorList>
    </citation>
    <scope>NUCLEOTIDE SEQUENCE</scope>
    <source>
        <tissue evidence="1">Whole body</tissue>
    </source>
</reference>
<dbReference type="Proteomes" id="UP000729913">
    <property type="component" value="Unassembled WGS sequence"/>
</dbReference>
<sequence length="92" mass="10755">MLKITREEKMVHFSVLWDMFTVRYADLSPASDASCQQREAMEQSRLWDDSLQLLLGVHAHPGSQWVHKRSHGWPKSYVDCCSWLVAHHLLHV</sequence>
<accession>A0A8J5RJN1</accession>
<dbReference type="AlphaFoldDB" id="A0A8J5RJN1"/>
<dbReference type="EMBL" id="JAAOIC020000002">
    <property type="protein sequence ID" value="KAG8042546.1"/>
    <property type="molecule type" value="Genomic_DNA"/>
</dbReference>
<evidence type="ECO:0000313" key="2">
    <source>
        <dbReference type="Proteomes" id="UP000729913"/>
    </source>
</evidence>
<name>A0A8J5RJN1_9HYME</name>
<protein>
    <submittedName>
        <fullName evidence="1">Uncharacterized protein</fullName>
    </submittedName>
</protein>
<comment type="caution">
    <text evidence="1">The sequence shown here is derived from an EMBL/GenBank/DDBJ whole genome shotgun (WGS) entry which is preliminary data.</text>
</comment>
<evidence type="ECO:0000313" key="1">
    <source>
        <dbReference type="EMBL" id="KAG8042546.1"/>
    </source>
</evidence>
<reference evidence="1" key="2">
    <citation type="submission" date="2021-04" db="EMBL/GenBank/DDBJ databases">
        <title>Genome-wide patterns of bracovirus chromosomal integration into multiple host tissues during parasitism.</title>
        <authorList>
            <person name="Chebbi M.A.C."/>
        </authorList>
    </citation>
    <scope>NUCLEOTIDE SEQUENCE</scope>
    <source>
        <tissue evidence="1">Whole body</tissue>
    </source>
</reference>
<proteinExistence type="predicted"/>
<keyword evidence="2" id="KW-1185">Reference proteome</keyword>
<organism evidence="1 2">
    <name type="scientific">Cotesia typhae</name>
    <dbReference type="NCBI Taxonomy" id="2053667"/>
    <lineage>
        <taxon>Eukaryota</taxon>
        <taxon>Metazoa</taxon>
        <taxon>Ecdysozoa</taxon>
        <taxon>Arthropoda</taxon>
        <taxon>Hexapoda</taxon>
        <taxon>Insecta</taxon>
        <taxon>Pterygota</taxon>
        <taxon>Neoptera</taxon>
        <taxon>Endopterygota</taxon>
        <taxon>Hymenoptera</taxon>
        <taxon>Apocrita</taxon>
        <taxon>Ichneumonoidea</taxon>
        <taxon>Braconidae</taxon>
        <taxon>Microgastrinae</taxon>
        <taxon>Cotesia</taxon>
    </lineage>
</organism>
<gene>
    <name evidence="1" type="ORF">G9C98_005180</name>
</gene>